<evidence type="ECO:0000313" key="35">
    <source>
        <dbReference type="Proteomes" id="UP001487740"/>
    </source>
</evidence>
<evidence type="ECO:0000256" key="31">
    <source>
        <dbReference type="ARBA" id="ARBA00082158"/>
    </source>
</evidence>
<feature type="domain" description="AB hydrolase-1" evidence="33">
    <location>
        <begin position="119"/>
        <end position="364"/>
    </location>
</feature>
<dbReference type="SUPFAM" id="SSF53474">
    <property type="entry name" value="alpha/beta-Hydrolases"/>
    <property type="match status" value="2"/>
</dbReference>
<comment type="catalytic activity">
    <reaction evidence="26">
        <text>1-octadecanoyl-2-octanoyl-sn-glycero-3-phosphocholine + H2O = 1-octadecanoyl-sn-glycero-3-phosphocholine + octanoate + H(+)</text>
        <dbReference type="Rhea" id="RHEA:54468"/>
        <dbReference type="ChEBI" id="CHEBI:15377"/>
        <dbReference type="ChEBI" id="CHEBI:15378"/>
        <dbReference type="ChEBI" id="CHEBI:25646"/>
        <dbReference type="ChEBI" id="CHEBI:73858"/>
        <dbReference type="ChEBI" id="CHEBI:138213"/>
    </reaction>
    <physiologicalReaction direction="left-to-right" evidence="26">
        <dbReference type="Rhea" id="RHEA:54469"/>
    </physiologicalReaction>
</comment>
<comment type="catalytic activity">
    <reaction evidence="24">
        <text>1-tetradecanoyl-2-(9Z,12Z-octadecadienoyl)-sn-glycero-3-phosphocholine + H2O = 2-(9Z,12Z-octadecadienoyl)-sn-glycero-3-phosphocholine + tetradecanoate + H(+)</text>
        <dbReference type="Rhea" id="RHEA:54388"/>
        <dbReference type="ChEBI" id="CHEBI:15377"/>
        <dbReference type="ChEBI" id="CHEBI:15378"/>
        <dbReference type="ChEBI" id="CHEBI:30807"/>
        <dbReference type="ChEBI" id="CHEBI:76084"/>
        <dbReference type="ChEBI" id="CHEBI:86094"/>
    </reaction>
    <physiologicalReaction direction="left-to-right" evidence="24">
        <dbReference type="Rhea" id="RHEA:54389"/>
    </physiologicalReaction>
</comment>
<comment type="similarity">
    <text evidence="2">Belongs to the AB hydrolase superfamily. AB hydrolase 4 family.</text>
</comment>
<evidence type="ECO:0000256" key="3">
    <source>
        <dbReference type="ARBA" id="ARBA00013278"/>
    </source>
</evidence>
<evidence type="ECO:0000256" key="22">
    <source>
        <dbReference type="ARBA" id="ARBA00051705"/>
    </source>
</evidence>
<evidence type="ECO:0000256" key="18">
    <source>
        <dbReference type="ARBA" id="ARBA00050195"/>
    </source>
</evidence>
<keyword evidence="4" id="KW-0719">Serine esterase</keyword>
<reference evidence="34 35" key="1">
    <citation type="submission" date="2023-03" db="EMBL/GenBank/DDBJ databases">
        <title>High-quality genome of Scylla paramamosain provides insights in environmental adaptation.</title>
        <authorList>
            <person name="Zhang L."/>
        </authorList>
    </citation>
    <scope>NUCLEOTIDE SEQUENCE [LARGE SCALE GENOMIC DNA]</scope>
    <source>
        <strain evidence="34">LZ_2023a</strain>
        <tissue evidence="34">Muscle</tissue>
    </source>
</reference>
<evidence type="ECO:0000256" key="1">
    <source>
        <dbReference type="ARBA" id="ARBA00004606"/>
    </source>
</evidence>
<keyword evidence="5 32" id="KW-0812">Transmembrane</keyword>
<evidence type="ECO:0000256" key="23">
    <source>
        <dbReference type="ARBA" id="ARBA00052087"/>
    </source>
</evidence>
<evidence type="ECO:0000256" key="19">
    <source>
        <dbReference type="ARBA" id="ARBA00050276"/>
    </source>
</evidence>
<accession>A0AAW0SPJ3</accession>
<comment type="catalytic activity">
    <reaction evidence="23">
        <text>1-octadecanoyl-2-acetyl-sn-glycero-3-phosphocholine + H2O = 1-octadecanoyl-sn-glycero-3-phosphocholine + acetate + H(+)</text>
        <dbReference type="Rhea" id="RHEA:54408"/>
        <dbReference type="ChEBI" id="CHEBI:15377"/>
        <dbReference type="ChEBI" id="CHEBI:15378"/>
        <dbReference type="ChEBI" id="CHEBI:30089"/>
        <dbReference type="ChEBI" id="CHEBI:73858"/>
        <dbReference type="ChEBI" id="CHEBI:75220"/>
    </reaction>
    <physiologicalReaction direction="left-to-right" evidence="23">
        <dbReference type="Rhea" id="RHEA:54409"/>
    </physiologicalReaction>
</comment>
<evidence type="ECO:0000256" key="12">
    <source>
        <dbReference type="ARBA" id="ARBA00023422"/>
    </source>
</evidence>
<comment type="caution">
    <text evidence="34">The sequence shown here is derived from an EMBL/GenBank/DDBJ whole genome shotgun (WGS) entry which is preliminary data.</text>
</comment>
<evidence type="ECO:0000256" key="27">
    <source>
        <dbReference type="ARBA" id="ARBA00052808"/>
    </source>
</evidence>
<name>A0AAW0SPJ3_SCYPA</name>
<evidence type="ECO:0000256" key="13">
    <source>
        <dbReference type="ARBA" id="ARBA00047611"/>
    </source>
</evidence>
<protein>
    <recommendedName>
        <fullName evidence="30">Phospholipase ABHD3</fullName>
        <ecNumber evidence="3">3.1.1.4</ecNumber>
    </recommendedName>
    <alternativeName>
        <fullName evidence="31">Abhydrolase domain-containing protein 3</fullName>
    </alternativeName>
</protein>
<comment type="catalytic activity">
    <reaction evidence="18">
        <text>1-tetradecanoyl-2-(4Z,7Z,10Z,13Z,16Z,19Z-docosahexaenoyl)-sn-glycero-3-phosphocholine + H2O = 2-(4Z,7Z,10Z,13Z,16Z,19Z-docosahexaenoyl)-sn-glycero-3-phosphocholine + tetradecanoate + H(+)</text>
        <dbReference type="Rhea" id="RHEA:54400"/>
        <dbReference type="ChEBI" id="CHEBI:15377"/>
        <dbReference type="ChEBI" id="CHEBI:15378"/>
        <dbReference type="ChEBI" id="CHEBI:30807"/>
        <dbReference type="ChEBI" id="CHEBI:76085"/>
        <dbReference type="ChEBI" id="CHEBI:86162"/>
    </reaction>
    <physiologicalReaction direction="left-to-right" evidence="18">
        <dbReference type="Rhea" id="RHEA:54401"/>
    </physiologicalReaction>
</comment>
<evidence type="ECO:0000256" key="10">
    <source>
        <dbReference type="ARBA" id="ARBA00023136"/>
    </source>
</evidence>
<evidence type="ECO:0000256" key="20">
    <source>
        <dbReference type="ARBA" id="ARBA00050674"/>
    </source>
</evidence>
<dbReference type="PANTHER" id="PTHR10794:SF63">
    <property type="entry name" value="ALPHA_BETA HYDROLASE 1, ISOFORM A"/>
    <property type="match status" value="1"/>
</dbReference>
<dbReference type="GO" id="GO:0051792">
    <property type="term" value="P:medium-chain fatty acid biosynthetic process"/>
    <property type="evidence" value="ECO:0007669"/>
    <property type="project" value="TreeGrafter"/>
</dbReference>
<dbReference type="InterPro" id="IPR029058">
    <property type="entry name" value="AB_hydrolase_fold"/>
</dbReference>
<evidence type="ECO:0000256" key="14">
    <source>
        <dbReference type="ARBA" id="ARBA00048288"/>
    </source>
</evidence>
<evidence type="ECO:0000256" key="25">
    <source>
        <dbReference type="ARBA" id="ARBA00052588"/>
    </source>
</evidence>
<comment type="function">
    <text evidence="29">Phospholipase that may play a role in phospholipids remodeling. May selectively cleave myristate (C14)-containing phosphatidylcholines through its predominant phospholipase 1 activity, cleaving preferentially acyl groups in sn1 position. In parallel, may have a minor phospholipase 2 activity acting on acyl groups in position sn2. In addition to (C14)-containing phosphatidylcholines, may also act on other medium-chain-containing and oxidatively truncated phospholipids.</text>
</comment>
<evidence type="ECO:0000256" key="15">
    <source>
        <dbReference type="ARBA" id="ARBA00048471"/>
    </source>
</evidence>
<sequence length="933" mass="103302">MDWYSDWPRTLVGLTLGAGCLLYYFLDVAKVPLVACRRGAWRGFLEQHLSILHERYWPTPWCYESRCQTIMASVLRARLPHINYRREVVRLKDGGQVSLDWLEATDGGAGRGTEGPPGLVLVLPGLTGSSQSEYVKGVVLELQRAGVTSAVLNNRGMGGLSLLTTRTYCAANSDDLEEALDYLKATRKGSPLFIIGISLGGLITGNYLATRGEAAADKVAAAAVVSVPWNMVEGLRGMERPICNLLLNKYLASCLCELADSFSYQLAGGDHDWNLDDVVKSKTMREFDTRFTARQFGFRDADDYYRSSSLHNHLDRIRVPLFCLNAADDPFQPMPMLPMEAAQRSSHVALVVTSRGGHIGFMEGLFPSRAYYSDRLLTQLATSILTNGEAIQENVSGVGLRESGLTREWSKASEERGKSVVLLYDTIPELVTGRRITLKIICVCVVLRRGVYARAGVLEGRRGGAKMDWYSDWPRTLVGLTLGAGCLLYYLLDAAKVPVVACRRGAWRGFLEQHLSILQERYWPTPWCYESRCQTIMASVLRARLPHINYRRELLELKDGGQVCLDWLDDGREHDETHPTVIILPGLTGSSQSEYVKSFVLSVQDAGARCVVFNNRGRGGVQLKTARTYCAANSDDLEEAIEHIHKRYPKTPLMATGISLGGMILGNYLVTRKERAAEHLVAAMVLSIPWNVFVGTQSLEKPLWNLLLNRHLASCLCESIRSMRKQLEGNYSWDLDHVMKSKTIREFDSRFTAVQFGFRDVEDYYRTACLHDKLHLVRVPLLCLSAADDPFQPLQGIPVEEAKKSSHVAIVVTSRGGHIGFMEGIIPTNSYYSDRLYKQLVSAVFSNLDQLGDVRGEAQKYATEVVFSSAGGSGDGEVTSSSSSVTGVSGLALIDLCITEASQYPAHTHLVVVVVYSVRTTGHLSGSQHLGFP</sequence>
<dbReference type="FunFam" id="3.40.50.1820:FF:000079">
    <property type="entry name" value="Abhydrolase domain-containing 3"/>
    <property type="match status" value="2"/>
</dbReference>
<evidence type="ECO:0000256" key="28">
    <source>
        <dbReference type="ARBA" id="ARBA00052894"/>
    </source>
</evidence>
<evidence type="ECO:0000256" key="29">
    <source>
        <dbReference type="ARBA" id="ARBA00059841"/>
    </source>
</evidence>
<comment type="catalytic activity">
    <reaction evidence="20">
        <text>1-octadecanoyl-2-pentanoyl-sn-glycero-3-phosphocholine + H2O = pentanoate + 1-octadecanoyl-sn-glycero-3-phosphocholine + H(+)</text>
        <dbReference type="Rhea" id="RHEA:54460"/>
        <dbReference type="ChEBI" id="CHEBI:15377"/>
        <dbReference type="ChEBI" id="CHEBI:15378"/>
        <dbReference type="ChEBI" id="CHEBI:31011"/>
        <dbReference type="ChEBI" id="CHEBI:73858"/>
        <dbReference type="ChEBI" id="CHEBI:138211"/>
    </reaction>
    <physiologicalReaction direction="left-to-right" evidence="20">
        <dbReference type="Rhea" id="RHEA:54461"/>
    </physiologicalReaction>
</comment>
<comment type="catalytic activity">
    <reaction evidence="15">
        <text>1-hexadecanoyl-2-glutaroyl-sn-glycero-3-phosphocholine + H2O = glutarate + 1-hexadecanoyl-sn-glycero-3-phosphocholine + H(+)</text>
        <dbReference type="Rhea" id="RHEA:41159"/>
        <dbReference type="ChEBI" id="CHEBI:15377"/>
        <dbReference type="ChEBI" id="CHEBI:15378"/>
        <dbReference type="ChEBI" id="CHEBI:30921"/>
        <dbReference type="ChEBI" id="CHEBI:72998"/>
        <dbReference type="ChEBI" id="CHEBI:77756"/>
    </reaction>
    <physiologicalReaction direction="left-to-right" evidence="15">
        <dbReference type="Rhea" id="RHEA:41160"/>
    </physiologicalReaction>
</comment>
<evidence type="ECO:0000256" key="9">
    <source>
        <dbReference type="ARBA" id="ARBA00023098"/>
    </source>
</evidence>
<comment type="catalytic activity">
    <reaction evidence="27">
        <text>1-hexadecanoyl-2-nonadioyl-sn-glycero-3-phosphocholine + H2O = nonanedioate + 1-hexadecanoyl-sn-glycero-3-phosphocholine + H(+)</text>
        <dbReference type="Rhea" id="RHEA:41388"/>
        <dbReference type="ChEBI" id="CHEBI:15377"/>
        <dbReference type="ChEBI" id="CHEBI:15378"/>
        <dbReference type="ChEBI" id="CHEBI:72998"/>
        <dbReference type="ChEBI" id="CHEBI:78207"/>
        <dbReference type="ChEBI" id="CHEBI:78208"/>
    </reaction>
    <physiologicalReaction direction="left-to-right" evidence="27">
        <dbReference type="Rhea" id="RHEA:41389"/>
    </physiologicalReaction>
</comment>
<evidence type="ECO:0000256" key="4">
    <source>
        <dbReference type="ARBA" id="ARBA00022487"/>
    </source>
</evidence>
<dbReference type="Pfam" id="PF00561">
    <property type="entry name" value="Abhydrolase_1"/>
    <property type="match status" value="2"/>
</dbReference>
<dbReference type="GO" id="GO:0004623">
    <property type="term" value="F:phospholipase A2 activity"/>
    <property type="evidence" value="ECO:0007669"/>
    <property type="project" value="UniProtKB-EC"/>
</dbReference>
<dbReference type="GO" id="GO:0047372">
    <property type="term" value="F:monoacylglycerol lipase activity"/>
    <property type="evidence" value="ECO:0007669"/>
    <property type="project" value="TreeGrafter"/>
</dbReference>
<evidence type="ECO:0000256" key="11">
    <source>
        <dbReference type="ARBA" id="ARBA00023264"/>
    </source>
</evidence>
<gene>
    <name evidence="34" type="ORF">O3P69_010086</name>
</gene>
<comment type="catalytic activity">
    <reaction evidence="13">
        <text>1-hexadecanoyl-2-(5-oxopentanoyl)-sn-glycero-3-phosphocholine + H2O = 5-oxopentanoate + 1-hexadecanoyl-sn-glycero-3-phosphocholine + H(+)</text>
        <dbReference type="Rhea" id="RHEA:40483"/>
        <dbReference type="ChEBI" id="CHEBI:15377"/>
        <dbReference type="ChEBI" id="CHEBI:15378"/>
        <dbReference type="ChEBI" id="CHEBI:16120"/>
        <dbReference type="ChEBI" id="CHEBI:72998"/>
        <dbReference type="ChEBI" id="CHEBI:77890"/>
    </reaction>
    <physiologicalReaction direction="left-to-right" evidence="13">
        <dbReference type="Rhea" id="RHEA:40484"/>
    </physiologicalReaction>
</comment>
<comment type="catalytic activity">
    <reaction evidence="17">
        <text>1-octadecanoyl-2-nonanoyl-sn-glycero-3-phosphocholine + H2O = nonanoate + 1-octadecanoyl-sn-glycero-3-phosphocholine + H(+)</text>
        <dbReference type="Rhea" id="RHEA:54472"/>
        <dbReference type="ChEBI" id="CHEBI:15377"/>
        <dbReference type="ChEBI" id="CHEBI:15378"/>
        <dbReference type="ChEBI" id="CHEBI:32361"/>
        <dbReference type="ChEBI" id="CHEBI:73858"/>
        <dbReference type="ChEBI" id="CHEBI:138214"/>
    </reaction>
    <physiologicalReaction direction="left-to-right" evidence="17">
        <dbReference type="Rhea" id="RHEA:54473"/>
    </physiologicalReaction>
</comment>
<evidence type="ECO:0000259" key="33">
    <source>
        <dbReference type="Pfam" id="PF00561"/>
    </source>
</evidence>
<dbReference type="InterPro" id="IPR000073">
    <property type="entry name" value="AB_hydrolase_1"/>
</dbReference>
<evidence type="ECO:0000256" key="16">
    <source>
        <dbReference type="ARBA" id="ARBA00050145"/>
    </source>
</evidence>
<evidence type="ECO:0000256" key="7">
    <source>
        <dbReference type="ARBA" id="ARBA00022968"/>
    </source>
</evidence>
<keyword evidence="8 32" id="KW-1133">Transmembrane helix</keyword>
<dbReference type="InterPro" id="IPR050960">
    <property type="entry name" value="AB_hydrolase_4_sf"/>
</dbReference>
<keyword evidence="9" id="KW-0443">Lipid metabolism</keyword>
<dbReference type="Gene3D" id="3.40.50.1820">
    <property type="entry name" value="alpha/beta hydrolase"/>
    <property type="match status" value="2"/>
</dbReference>
<comment type="subcellular location">
    <subcellularLocation>
        <location evidence="1">Membrane</location>
        <topology evidence="1">Single-pass type II membrane protein</topology>
    </subcellularLocation>
</comment>
<comment type="catalytic activity">
    <reaction evidence="22">
        <text>1-tetradecanoyl-2-(9Z,12Z-octadecadienoyl)-sn-glycero-3-phosphocholine + H2O = 1-tetradecanoyl-sn-glycero-3-phosphocholine + (9Z,12Z)-octadecadienoate + H(+)</text>
        <dbReference type="Rhea" id="RHEA:54392"/>
        <dbReference type="ChEBI" id="CHEBI:15377"/>
        <dbReference type="ChEBI" id="CHEBI:15378"/>
        <dbReference type="ChEBI" id="CHEBI:30245"/>
        <dbReference type="ChEBI" id="CHEBI:64489"/>
        <dbReference type="ChEBI" id="CHEBI:86094"/>
    </reaction>
    <physiologicalReaction direction="left-to-right" evidence="22">
        <dbReference type="Rhea" id="RHEA:54393"/>
    </physiologicalReaction>
</comment>
<comment type="catalytic activity">
    <reaction evidence="12">
        <text>a 1,2-diacyl-sn-glycero-3-phosphocholine + H2O = a 1-acyl-sn-glycero-3-phosphocholine + a fatty acid + H(+)</text>
        <dbReference type="Rhea" id="RHEA:15801"/>
        <dbReference type="ChEBI" id="CHEBI:15377"/>
        <dbReference type="ChEBI" id="CHEBI:15378"/>
        <dbReference type="ChEBI" id="CHEBI:28868"/>
        <dbReference type="ChEBI" id="CHEBI:57643"/>
        <dbReference type="ChEBI" id="CHEBI:58168"/>
        <dbReference type="EC" id="3.1.1.4"/>
    </reaction>
    <physiologicalReaction direction="left-to-right" evidence="12">
        <dbReference type="Rhea" id="RHEA:15802"/>
    </physiologicalReaction>
</comment>
<evidence type="ECO:0000256" key="6">
    <source>
        <dbReference type="ARBA" id="ARBA00022801"/>
    </source>
</evidence>
<evidence type="ECO:0000256" key="30">
    <source>
        <dbReference type="ARBA" id="ARBA00071303"/>
    </source>
</evidence>
<dbReference type="Proteomes" id="UP001487740">
    <property type="component" value="Unassembled WGS sequence"/>
</dbReference>
<dbReference type="GO" id="GO:0016020">
    <property type="term" value="C:membrane"/>
    <property type="evidence" value="ECO:0007669"/>
    <property type="project" value="UniProtKB-SubCell"/>
</dbReference>
<keyword evidence="7" id="KW-0735">Signal-anchor</keyword>
<dbReference type="GO" id="GO:0051793">
    <property type="term" value="P:medium-chain fatty acid catabolic process"/>
    <property type="evidence" value="ECO:0007669"/>
    <property type="project" value="TreeGrafter"/>
</dbReference>
<keyword evidence="10 32" id="KW-0472">Membrane</keyword>
<comment type="catalytic activity">
    <reaction evidence="28">
        <text>1,2-ditetradecanoyl-sn-glycero-3-phosphocholine + H2O = 2-tetradecanoyl-sn-glycero-3-phosphocholine + tetradecanoate + H(+)</text>
        <dbReference type="Rhea" id="RHEA:54404"/>
        <dbReference type="ChEBI" id="CHEBI:15377"/>
        <dbReference type="ChEBI" id="CHEBI:15378"/>
        <dbReference type="ChEBI" id="CHEBI:30807"/>
        <dbReference type="ChEBI" id="CHEBI:45240"/>
        <dbReference type="ChEBI" id="CHEBI:131738"/>
    </reaction>
    <physiologicalReaction direction="left-to-right" evidence="28">
        <dbReference type="Rhea" id="RHEA:54405"/>
    </physiologicalReaction>
</comment>
<organism evidence="34 35">
    <name type="scientific">Scylla paramamosain</name>
    <name type="common">Mud crab</name>
    <dbReference type="NCBI Taxonomy" id="85552"/>
    <lineage>
        <taxon>Eukaryota</taxon>
        <taxon>Metazoa</taxon>
        <taxon>Ecdysozoa</taxon>
        <taxon>Arthropoda</taxon>
        <taxon>Crustacea</taxon>
        <taxon>Multicrustacea</taxon>
        <taxon>Malacostraca</taxon>
        <taxon>Eumalacostraca</taxon>
        <taxon>Eucarida</taxon>
        <taxon>Decapoda</taxon>
        <taxon>Pleocyemata</taxon>
        <taxon>Brachyura</taxon>
        <taxon>Eubrachyura</taxon>
        <taxon>Portunoidea</taxon>
        <taxon>Portunidae</taxon>
        <taxon>Portuninae</taxon>
        <taxon>Scylla</taxon>
    </lineage>
</organism>
<feature type="domain" description="AB hydrolase-1" evidence="33">
    <location>
        <begin position="579"/>
        <end position="824"/>
    </location>
</feature>
<keyword evidence="11" id="KW-1208">Phospholipid metabolism</keyword>
<dbReference type="PANTHER" id="PTHR10794">
    <property type="entry name" value="ABHYDROLASE DOMAIN-CONTAINING PROTEIN"/>
    <property type="match status" value="1"/>
</dbReference>
<comment type="catalytic activity">
    <reaction evidence="25">
        <text>1-octadecanoyl-2-hexanoyl-sn-glycero-3-phosphocholine + H2O = hexanoate + 1-octadecanoyl-sn-glycero-3-phosphocholine + H(+)</text>
        <dbReference type="Rhea" id="RHEA:54464"/>
        <dbReference type="ChEBI" id="CHEBI:15377"/>
        <dbReference type="ChEBI" id="CHEBI:15378"/>
        <dbReference type="ChEBI" id="CHEBI:17120"/>
        <dbReference type="ChEBI" id="CHEBI:73858"/>
        <dbReference type="ChEBI" id="CHEBI:138212"/>
    </reaction>
    <physiologicalReaction direction="left-to-right" evidence="25">
        <dbReference type="Rhea" id="RHEA:54465"/>
    </physiologicalReaction>
</comment>
<comment type="catalytic activity">
    <reaction evidence="16">
        <text>1,2-ditetradecanoyl-sn-glycero-3-phosphocholine + H2O = 1-tetradecanoyl-sn-glycero-3-phosphocholine + tetradecanoate + H(+)</text>
        <dbReference type="Rhea" id="RHEA:54456"/>
        <dbReference type="ChEBI" id="CHEBI:15377"/>
        <dbReference type="ChEBI" id="CHEBI:15378"/>
        <dbReference type="ChEBI" id="CHEBI:30807"/>
        <dbReference type="ChEBI" id="CHEBI:45240"/>
        <dbReference type="ChEBI" id="CHEBI:64489"/>
    </reaction>
    <physiologicalReaction direction="left-to-right" evidence="16">
        <dbReference type="Rhea" id="RHEA:54457"/>
    </physiologicalReaction>
</comment>
<evidence type="ECO:0000256" key="21">
    <source>
        <dbReference type="ARBA" id="ARBA00051164"/>
    </source>
</evidence>
<comment type="catalytic activity">
    <reaction evidence="21">
        <text>1-tetradecanoyl-2-(5Z,8Z,11Z,14Z-eicosatetraenoyl)-sn-glycero-3-phosphocholine + H2O = 2-(5Z,8Z,11Z,14Z)-eicosatetraenoyl-sn-glycero-3-phosphocholine + tetradecanoate + H(+)</text>
        <dbReference type="Rhea" id="RHEA:54396"/>
        <dbReference type="ChEBI" id="CHEBI:15377"/>
        <dbReference type="ChEBI" id="CHEBI:15378"/>
        <dbReference type="ChEBI" id="CHEBI:30807"/>
        <dbReference type="ChEBI" id="CHEBI:76079"/>
        <dbReference type="ChEBI" id="CHEBI:86102"/>
    </reaction>
    <physiologicalReaction direction="left-to-right" evidence="21">
        <dbReference type="Rhea" id="RHEA:54397"/>
    </physiologicalReaction>
</comment>
<evidence type="ECO:0000313" key="34">
    <source>
        <dbReference type="EMBL" id="KAK8376901.1"/>
    </source>
</evidence>
<feature type="transmembrane region" description="Helical" evidence="32">
    <location>
        <begin position="7"/>
        <end position="26"/>
    </location>
</feature>
<comment type="catalytic activity">
    <reaction evidence="14">
        <text>1-hexadecanoyl-2-(9-oxononanoyl)-sn-glycero-3-phosphocholine + H2O = 9-oxononanoate + 1-hexadecanoyl-sn-glycero-3-phosphocholine + H(+)</text>
        <dbReference type="Rhea" id="RHEA:41179"/>
        <dbReference type="ChEBI" id="CHEBI:15377"/>
        <dbReference type="ChEBI" id="CHEBI:15378"/>
        <dbReference type="ChEBI" id="CHEBI:61042"/>
        <dbReference type="ChEBI" id="CHEBI:72998"/>
        <dbReference type="ChEBI" id="CHEBI:77812"/>
    </reaction>
    <physiologicalReaction direction="left-to-right" evidence="14">
        <dbReference type="Rhea" id="RHEA:41180"/>
    </physiologicalReaction>
</comment>
<proteinExistence type="inferred from homology"/>
<evidence type="ECO:0000256" key="26">
    <source>
        <dbReference type="ARBA" id="ARBA00052747"/>
    </source>
</evidence>
<dbReference type="GO" id="GO:0008126">
    <property type="term" value="F:acetylesterase activity"/>
    <property type="evidence" value="ECO:0007669"/>
    <property type="project" value="TreeGrafter"/>
</dbReference>
<dbReference type="EMBL" id="JARAKH010000048">
    <property type="protein sequence ID" value="KAK8376901.1"/>
    <property type="molecule type" value="Genomic_DNA"/>
</dbReference>
<keyword evidence="6" id="KW-0378">Hydrolase</keyword>
<evidence type="ECO:0000256" key="17">
    <source>
        <dbReference type="ARBA" id="ARBA00050182"/>
    </source>
</evidence>
<evidence type="ECO:0000256" key="2">
    <source>
        <dbReference type="ARBA" id="ARBA00010884"/>
    </source>
</evidence>
<keyword evidence="35" id="KW-1185">Reference proteome</keyword>
<evidence type="ECO:0000256" key="8">
    <source>
        <dbReference type="ARBA" id="ARBA00022989"/>
    </source>
</evidence>
<evidence type="ECO:0000256" key="24">
    <source>
        <dbReference type="ARBA" id="ARBA00052144"/>
    </source>
</evidence>
<evidence type="ECO:0000256" key="32">
    <source>
        <dbReference type="SAM" id="Phobius"/>
    </source>
</evidence>
<dbReference type="EC" id="3.1.1.4" evidence="3"/>
<dbReference type="GO" id="GO:0006650">
    <property type="term" value="P:glycerophospholipid metabolic process"/>
    <property type="evidence" value="ECO:0007669"/>
    <property type="project" value="UniProtKB-ARBA"/>
</dbReference>
<evidence type="ECO:0000256" key="5">
    <source>
        <dbReference type="ARBA" id="ARBA00022692"/>
    </source>
</evidence>
<comment type="catalytic activity">
    <reaction evidence="19">
        <text>1-O-hexadecyl-2-nonadioyl-sn-glycero-3-phosphocholine + H2O = nonanedioate + 1-O-hexadecyl-sn-glycero-3-phosphocholine + H(+)</text>
        <dbReference type="Rhea" id="RHEA:54552"/>
        <dbReference type="ChEBI" id="CHEBI:15377"/>
        <dbReference type="ChEBI" id="CHEBI:15378"/>
        <dbReference type="ChEBI" id="CHEBI:64496"/>
        <dbReference type="ChEBI" id="CHEBI:78208"/>
        <dbReference type="ChEBI" id="CHEBI:138269"/>
    </reaction>
    <physiologicalReaction direction="left-to-right" evidence="19">
        <dbReference type="Rhea" id="RHEA:54553"/>
    </physiologicalReaction>
</comment>
<dbReference type="AlphaFoldDB" id="A0AAW0SPJ3"/>